<keyword evidence="1" id="KW-0378">Hydrolase</keyword>
<dbReference type="InterPro" id="IPR006311">
    <property type="entry name" value="TAT_signal"/>
</dbReference>
<dbReference type="InterPro" id="IPR001466">
    <property type="entry name" value="Beta-lactam-related"/>
</dbReference>
<evidence type="ECO:0000256" key="1">
    <source>
        <dbReference type="ARBA" id="ARBA00022801"/>
    </source>
</evidence>
<protein>
    <submittedName>
        <fullName evidence="3">Beta-lactamase</fullName>
    </submittedName>
</protein>
<proteinExistence type="predicted"/>
<dbReference type="EMBL" id="JOPA01000008">
    <property type="protein sequence ID" value="OUI95907.1"/>
    <property type="molecule type" value="Genomic_DNA"/>
</dbReference>
<dbReference type="SUPFAM" id="SSF56601">
    <property type="entry name" value="beta-lactamase/transpeptidase-like"/>
    <property type="match status" value="1"/>
</dbReference>
<dbReference type="InterPro" id="IPR050789">
    <property type="entry name" value="Diverse_Enzym_Activities"/>
</dbReference>
<dbReference type="PANTHER" id="PTHR43283">
    <property type="entry name" value="BETA-LACTAMASE-RELATED"/>
    <property type="match status" value="1"/>
</dbReference>
<dbReference type="PROSITE" id="PS51318">
    <property type="entry name" value="TAT"/>
    <property type="match status" value="1"/>
</dbReference>
<sequence length="391" mass="42048">MPVSTPFSRRFALQAATAAVGSMIVRRAIPAQAQSPDTRFLPVETLFKSAVAEGKTPGAVAAVGANGQTVWKGVFGHKALLPTPEHMTWQTLFDMASLTKVLITAPAIMQFYEQGLLQLDDPVCRYLPAFAANGKQDITIRLLLTHYSGLPADVDLSTPWTGKDTAVSLAMNATPEHPPGERFVYSDINFITLGLIVEKLSGLPLDDYATRAILAPLGLKRSFFRPDPVLASAIAPTQFDESHTLLRGVVHDPTTRRMGGIAGHAGLFSCADDMLIYAKALLARRAGKLSAFPLKPETLVLMSTPQQPKGKSDLRGLGWDIATHYSTPRGTVFPAASFGHTGFTGTSLWLVPENETFVLILTNRVHPDGKGNVIALRRDVATAAALALQQS</sequence>
<accession>A0A252AXE5</accession>
<evidence type="ECO:0000259" key="2">
    <source>
        <dbReference type="Pfam" id="PF00144"/>
    </source>
</evidence>
<reference evidence="4" key="1">
    <citation type="submission" date="2014-06" db="EMBL/GenBank/DDBJ databases">
        <authorList>
            <person name="Winans N.J."/>
            <person name="Newell P.D."/>
            <person name="Douglas A.E."/>
        </authorList>
    </citation>
    <scope>NUCLEOTIDE SEQUENCE [LARGE SCALE GENOMIC DNA]</scope>
</reference>
<comment type="caution">
    <text evidence="3">The sequence shown here is derived from an EMBL/GenBank/DDBJ whole genome shotgun (WGS) entry which is preliminary data.</text>
</comment>
<evidence type="ECO:0000313" key="4">
    <source>
        <dbReference type="Proteomes" id="UP000194641"/>
    </source>
</evidence>
<dbReference type="AlphaFoldDB" id="A0A252AXE5"/>
<dbReference type="PANTHER" id="PTHR43283:SF11">
    <property type="entry name" value="BETA-LACTAMASE-RELATED DOMAIN-CONTAINING PROTEIN"/>
    <property type="match status" value="1"/>
</dbReference>
<organism evidence="3 4">
    <name type="scientific">Acetobacter indonesiensis</name>
    <dbReference type="NCBI Taxonomy" id="104101"/>
    <lineage>
        <taxon>Bacteria</taxon>
        <taxon>Pseudomonadati</taxon>
        <taxon>Pseudomonadota</taxon>
        <taxon>Alphaproteobacteria</taxon>
        <taxon>Acetobacterales</taxon>
        <taxon>Acetobacteraceae</taxon>
        <taxon>Acetobacter</taxon>
    </lineage>
</organism>
<dbReference type="Gene3D" id="3.40.710.10">
    <property type="entry name" value="DD-peptidase/beta-lactamase superfamily"/>
    <property type="match status" value="1"/>
</dbReference>
<dbReference type="GO" id="GO:0016787">
    <property type="term" value="F:hydrolase activity"/>
    <property type="evidence" value="ECO:0007669"/>
    <property type="project" value="UniProtKB-KW"/>
</dbReference>
<evidence type="ECO:0000313" key="3">
    <source>
        <dbReference type="EMBL" id="OUI95907.1"/>
    </source>
</evidence>
<dbReference type="Pfam" id="PF00144">
    <property type="entry name" value="Beta-lactamase"/>
    <property type="match status" value="1"/>
</dbReference>
<name>A0A252AXE5_9PROT</name>
<feature type="domain" description="Beta-lactamase-related" evidence="2">
    <location>
        <begin position="44"/>
        <end position="376"/>
    </location>
</feature>
<dbReference type="Proteomes" id="UP000194641">
    <property type="component" value="Unassembled WGS sequence"/>
</dbReference>
<dbReference type="InterPro" id="IPR012338">
    <property type="entry name" value="Beta-lactam/transpept-like"/>
</dbReference>
<gene>
    <name evidence="3" type="ORF">HK17_15805</name>
</gene>